<feature type="transmembrane region" description="Helical" evidence="10">
    <location>
        <begin position="206"/>
        <end position="230"/>
    </location>
</feature>
<protein>
    <recommendedName>
        <fullName evidence="10">Alpha-1,3-glucosyltransferase</fullName>
        <ecNumber evidence="10">2.4.1.-</ecNumber>
    </recommendedName>
</protein>
<keyword evidence="12" id="KW-1185">Reference proteome</keyword>
<dbReference type="GO" id="GO:0005789">
    <property type="term" value="C:endoplasmic reticulum membrane"/>
    <property type="evidence" value="ECO:0007669"/>
    <property type="project" value="UniProtKB-SubCell"/>
</dbReference>
<dbReference type="InterPro" id="IPR004856">
    <property type="entry name" value="Glyco_trans_ALG6/ALG8"/>
</dbReference>
<keyword evidence="4 10" id="KW-0328">Glycosyltransferase</keyword>
<evidence type="ECO:0000256" key="6">
    <source>
        <dbReference type="ARBA" id="ARBA00022692"/>
    </source>
</evidence>
<accession>A0A7I8K098</accession>
<feature type="transmembrane region" description="Helical" evidence="10">
    <location>
        <begin position="380"/>
        <end position="400"/>
    </location>
</feature>
<evidence type="ECO:0000256" key="3">
    <source>
        <dbReference type="ARBA" id="ARBA00008715"/>
    </source>
</evidence>
<feature type="transmembrane region" description="Helical" evidence="10">
    <location>
        <begin position="260"/>
        <end position="281"/>
    </location>
</feature>
<organism evidence="11 12">
    <name type="scientific">Spirodela intermedia</name>
    <name type="common">Intermediate duckweed</name>
    <dbReference type="NCBI Taxonomy" id="51605"/>
    <lineage>
        <taxon>Eukaryota</taxon>
        <taxon>Viridiplantae</taxon>
        <taxon>Streptophyta</taxon>
        <taxon>Embryophyta</taxon>
        <taxon>Tracheophyta</taxon>
        <taxon>Spermatophyta</taxon>
        <taxon>Magnoliopsida</taxon>
        <taxon>Liliopsida</taxon>
        <taxon>Araceae</taxon>
        <taxon>Lemnoideae</taxon>
        <taxon>Spirodela</taxon>
    </lineage>
</organism>
<feature type="transmembrane region" description="Helical" evidence="10">
    <location>
        <begin position="21"/>
        <end position="47"/>
    </location>
</feature>
<evidence type="ECO:0000256" key="8">
    <source>
        <dbReference type="ARBA" id="ARBA00022989"/>
    </source>
</evidence>
<dbReference type="EC" id="2.4.1.-" evidence="10"/>
<feature type="transmembrane region" description="Helical" evidence="10">
    <location>
        <begin position="176"/>
        <end position="194"/>
    </location>
</feature>
<evidence type="ECO:0000256" key="4">
    <source>
        <dbReference type="ARBA" id="ARBA00022676"/>
    </source>
</evidence>
<dbReference type="Pfam" id="PF03155">
    <property type="entry name" value="Alg6_Alg8"/>
    <property type="match status" value="1"/>
</dbReference>
<feature type="transmembrane region" description="Helical" evidence="10">
    <location>
        <begin position="449"/>
        <end position="472"/>
    </location>
</feature>
<keyword evidence="7 10" id="KW-0256">Endoplasmic reticulum</keyword>
<feature type="transmembrane region" description="Helical" evidence="10">
    <location>
        <begin position="420"/>
        <end position="437"/>
    </location>
</feature>
<evidence type="ECO:0000256" key="10">
    <source>
        <dbReference type="RuleBase" id="RU363110"/>
    </source>
</evidence>
<feature type="transmembrane region" description="Helical" evidence="10">
    <location>
        <begin position="141"/>
        <end position="164"/>
    </location>
</feature>
<dbReference type="AlphaFoldDB" id="A0A7I8K098"/>
<evidence type="ECO:0000256" key="2">
    <source>
        <dbReference type="ARBA" id="ARBA00004922"/>
    </source>
</evidence>
<keyword evidence="8 10" id="KW-1133">Transmembrane helix</keyword>
<gene>
    <name evidence="11" type="ORF">SI8410_01001256</name>
</gene>
<evidence type="ECO:0000313" key="12">
    <source>
        <dbReference type="Proteomes" id="UP000663760"/>
    </source>
</evidence>
<dbReference type="Proteomes" id="UP000663760">
    <property type="component" value="Chromosome 1"/>
</dbReference>
<sequence>MGRRRKESPTAGEVEEERPPYFFGAASTSMVRILAVSLFALLVRVLVALGPYSGRRRPPMYGDYEAQRHWMEITIHTPPSEWYRNTSSNDLAYWGLDYPPLTAYQSYVHGRLFLQPFVPDSVALFLSRGFESSKSKLLMRWTVLSSDLLVFFPAALCFVFIYFGRRIRRGRGDGSVTHEWLLAMILLNPCLILIDHGHFQYNCISLGFMIGAVAAILSGRELLGSFLFCLSLNHKQMSAYYAPAFFAHLLGKCLRRHNPILSVMKLAIVVLATFVLMWWPYLYSLDAAREVLSRLAPFERGIYEDYVANFWCSTSTLIKWKMRFTVKSLKLFSLCATVISFLPSTVQQIKSPSNHGFLHALLNSSFSFYLFSYQVHEKSILLPLIPASLLALEEPTAFGWLTYHALFSMFPLLRRDGLTLQYGALLSLFGLIYRLPIEVHGRRRPRIPWKLQTVMALSSFSSALLHLVYLIVRPPRRYPFLFEALIMALCFAQFVILAIYSNIRQWTLRDASPGFPSEKKKI</sequence>
<proteinExistence type="inferred from homology"/>
<comment type="similarity">
    <text evidence="3 10">Belongs to the ALG6/ALG8 glucosyltransferase family.</text>
</comment>
<feature type="transmembrane region" description="Helical" evidence="10">
    <location>
        <begin position="355"/>
        <end position="373"/>
    </location>
</feature>
<dbReference type="GO" id="GO:0042281">
    <property type="term" value="F:dolichyl pyrophosphate Man9GlcNAc2 alpha-1,3-glucosyltransferase activity"/>
    <property type="evidence" value="ECO:0007669"/>
    <property type="project" value="TreeGrafter"/>
</dbReference>
<dbReference type="PANTHER" id="PTHR12413:SF1">
    <property type="entry name" value="DOLICHYL PYROPHOSPHATE MAN9GLCNAC2 ALPHA-1,3-GLUCOSYLTRANSFERASE"/>
    <property type="match status" value="1"/>
</dbReference>
<comment type="subcellular location">
    <subcellularLocation>
        <location evidence="1 10">Endoplasmic reticulum membrane</location>
        <topology evidence="1 10">Multi-pass membrane protein</topology>
    </subcellularLocation>
</comment>
<name>A0A7I8K098_SPIIN</name>
<comment type="pathway">
    <text evidence="2 10">Protein modification; protein glycosylation.</text>
</comment>
<dbReference type="OrthoDB" id="4983at2759"/>
<feature type="transmembrane region" description="Helical" evidence="10">
    <location>
        <begin position="478"/>
        <end position="500"/>
    </location>
</feature>
<keyword evidence="6 10" id="KW-0812">Transmembrane</keyword>
<keyword evidence="5 10" id="KW-0808">Transferase</keyword>
<evidence type="ECO:0000256" key="7">
    <source>
        <dbReference type="ARBA" id="ARBA00022824"/>
    </source>
</evidence>
<dbReference type="EMBL" id="LR746264">
    <property type="protein sequence ID" value="CAA7389159.1"/>
    <property type="molecule type" value="Genomic_DNA"/>
</dbReference>
<evidence type="ECO:0000256" key="5">
    <source>
        <dbReference type="ARBA" id="ARBA00022679"/>
    </source>
</evidence>
<dbReference type="UniPathway" id="UPA00378"/>
<dbReference type="PANTHER" id="PTHR12413">
    <property type="entry name" value="DOLICHYL GLYCOSYLTRANSFERASE"/>
    <property type="match status" value="1"/>
</dbReference>
<evidence type="ECO:0000256" key="9">
    <source>
        <dbReference type="ARBA" id="ARBA00023136"/>
    </source>
</evidence>
<reference evidence="11" key="1">
    <citation type="submission" date="2020-02" db="EMBL/GenBank/DDBJ databases">
        <authorList>
            <person name="Scholz U."/>
            <person name="Mascher M."/>
            <person name="Fiebig A."/>
        </authorList>
    </citation>
    <scope>NUCLEOTIDE SEQUENCE</scope>
</reference>
<evidence type="ECO:0000313" key="11">
    <source>
        <dbReference type="EMBL" id="CAA7389159.1"/>
    </source>
</evidence>
<evidence type="ECO:0000256" key="1">
    <source>
        <dbReference type="ARBA" id="ARBA00004477"/>
    </source>
</evidence>
<keyword evidence="9 10" id="KW-0472">Membrane</keyword>